<dbReference type="EMBL" id="JAMYXC010000124">
    <property type="protein sequence ID" value="MCP1168494.1"/>
    <property type="molecule type" value="Genomic_DNA"/>
</dbReference>
<proteinExistence type="predicted"/>
<dbReference type="AlphaFoldDB" id="A0A9X2JP77"/>
<name>A0A9X2JP77_9RHOB</name>
<gene>
    <name evidence="1" type="ORF">NHG85_08140</name>
</gene>
<dbReference type="Pfam" id="PF05534">
    <property type="entry name" value="HicB"/>
    <property type="match status" value="1"/>
</dbReference>
<dbReference type="SUPFAM" id="SSF47598">
    <property type="entry name" value="Ribbon-helix-helix"/>
    <property type="match status" value="1"/>
</dbReference>
<sequence>MKTLEYKGYLGSADVDIEDNILHGKLLHIRDLVTYQADTPEELLIEFRAAVDFYLDDCLERGVEPDRPFKGVFNVRVKPDLHRFLAQSAKESSVSLNEMISIVIEAYRAEKSSSRMEAVCISDPWCTPFFDREIESQESFFKTWFLYATESASGVSRGSIVESCRVNDKDNNASSFMEVKVLGGMQ</sequence>
<organism evidence="1 2">
    <name type="scientific">Limimaricola litoreus</name>
    <dbReference type="NCBI Taxonomy" id="2955316"/>
    <lineage>
        <taxon>Bacteria</taxon>
        <taxon>Pseudomonadati</taxon>
        <taxon>Pseudomonadota</taxon>
        <taxon>Alphaproteobacteria</taxon>
        <taxon>Rhodobacterales</taxon>
        <taxon>Paracoccaceae</taxon>
        <taxon>Limimaricola</taxon>
    </lineage>
</organism>
<dbReference type="RefSeq" id="WP_253331409.1">
    <property type="nucleotide sequence ID" value="NZ_JAMYXC010000124.1"/>
</dbReference>
<dbReference type="InterPro" id="IPR008651">
    <property type="entry name" value="Uncharacterised_HicB"/>
</dbReference>
<dbReference type="InterPro" id="IPR010985">
    <property type="entry name" value="Ribbon_hlx_hlx"/>
</dbReference>
<reference evidence="1" key="1">
    <citation type="submission" date="2022-06" db="EMBL/GenBank/DDBJ databases">
        <title>Limimaricola sediminis sp. nov., isolated from an intertidal sediment.</title>
        <authorList>
            <person name="Shao X."/>
        </authorList>
    </citation>
    <scope>NUCLEOTIDE SEQUENCE</scope>
    <source>
        <strain evidence="1">ASW11-118</strain>
    </source>
</reference>
<comment type="caution">
    <text evidence="1">The sequence shown here is derived from an EMBL/GenBank/DDBJ whole genome shotgun (WGS) entry which is preliminary data.</text>
</comment>
<dbReference type="GO" id="GO:0006355">
    <property type="term" value="P:regulation of DNA-templated transcription"/>
    <property type="evidence" value="ECO:0007669"/>
    <property type="project" value="InterPro"/>
</dbReference>
<accession>A0A9X2JP77</accession>
<dbReference type="SUPFAM" id="SSF143100">
    <property type="entry name" value="TTHA1013/TTHA0281-like"/>
    <property type="match status" value="1"/>
</dbReference>
<dbReference type="InterPro" id="IPR035069">
    <property type="entry name" value="TTHA1013/TTHA0281-like"/>
</dbReference>
<dbReference type="Proteomes" id="UP001139477">
    <property type="component" value="Unassembled WGS sequence"/>
</dbReference>
<evidence type="ECO:0000313" key="1">
    <source>
        <dbReference type="EMBL" id="MCP1168494.1"/>
    </source>
</evidence>
<evidence type="ECO:0000313" key="2">
    <source>
        <dbReference type="Proteomes" id="UP001139477"/>
    </source>
</evidence>
<keyword evidence="2" id="KW-1185">Reference proteome</keyword>
<protein>
    <submittedName>
        <fullName evidence="1">Type II toxin-antitoxin system HicB family antitoxin</fullName>
    </submittedName>
</protein>